<evidence type="ECO:0000313" key="2">
    <source>
        <dbReference type="Proteomes" id="UP000018888"/>
    </source>
</evidence>
<keyword evidence="2" id="KW-1185">Reference proteome</keyword>
<gene>
    <name evidence="1" type="ORF">GLOIN_2v1765943</name>
</gene>
<protein>
    <submittedName>
        <fullName evidence="1">Uncharacterized protein</fullName>
    </submittedName>
</protein>
<reference evidence="1 2" key="1">
    <citation type="journal article" date="2013" name="Proc. Natl. Acad. Sci. U.S.A.">
        <title>Genome of an arbuscular mycorrhizal fungus provides insight into the oldest plant symbiosis.</title>
        <authorList>
            <person name="Tisserant E."/>
            <person name="Malbreil M."/>
            <person name="Kuo A."/>
            <person name="Kohler A."/>
            <person name="Symeonidi A."/>
            <person name="Balestrini R."/>
            <person name="Charron P."/>
            <person name="Duensing N."/>
            <person name="Frei Dit Frey N."/>
            <person name="Gianinazzi-Pearson V."/>
            <person name="Gilbert L.B."/>
            <person name="Handa Y."/>
            <person name="Herr J.R."/>
            <person name="Hijri M."/>
            <person name="Koul R."/>
            <person name="Kawaguchi M."/>
            <person name="Krajinski F."/>
            <person name="Lammers P.J."/>
            <person name="Masclaux F.G."/>
            <person name="Murat C."/>
            <person name="Morin E."/>
            <person name="Ndikumana S."/>
            <person name="Pagni M."/>
            <person name="Petitpierre D."/>
            <person name="Requena N."/>
            <person name="Rosikiewicz P."/>
            <person name="Riley R."/>
            <person name="Saito K."/>
            <person name="San Clemente H."/>
            <person name="Shapiro H."/>
            <person name="van Tuinen D."/>
            <person name="Becard G."/>
            <person name="Bonfante P."/>
            <person name="Paszkowski U."/>
            <person name="Shachar-Hill Y.Y."/>
            <person name="Tuskan G.A."/>
            <person name="Young P.W."/>
            <person name="Sanders I.R."/>
            <person name="Henrissat B."/>
            <person name="Rensing S.A."/>
            <person name="Grigoriev I.V."/>
            <person name="Corradi N."/>
            <person name="Roux C."/>
            <person name="Martin F."/>
        </authorList>
    </citation>
    <scope>NUCLEOTIDE SEQUENCE [LARGE SCALE GENOMIC DNA]</scope>
    <source>
        <strain evidence="1 2">DAOM 197198</strain>
    </source>
</reference>
<comment type="caution">
    <text evidence="1">The sequence shown here is derived from an EMBL/GenBank/DDBJ whole genome shotgun (WGS) entry which is preliminary data.</text>
</comment>
<sequence>MEEQTIQEQKNLMMINKFSERGIMTELSSGKAPFYEKRHNIILALEVYNGLGPEFGKGTPENYKKISL</sequence>
<dbReference type="Proteomes" id="UP000018888">
    <property type="component" value="Unassembled WGS sequence"/>
</dbReference>
<dbReference type="AlphaFoldDB" id="A0A2P4QNC1"/>
<organism evidence="1 2">
    <name type="scientific">Rhizophagus irregularis (strain DAOM 181602 / DAOM 197198 / MUCL 43194)</name>
    <name type="common">Arbuscular mycorrhizal fungus</name>
    <name type="synonym">Glomus intraradices</name>
    <dbReference type="NCBI Taxonomy" id="747089"/>
    <lineage>
        <taxon>Eukaryota</taxon>
        <taxon>Fungi</taxon>
        <taxon>Fungi incertae sedis</taxon>
        <taxon>Mucoromycota</taxon>
        <taxon>Glomeromycotina</taxon>
        <taxon>Glomeromycetes</taxon>
        <taxon>Glomerales</taxon>
        <taxon>Glomeraceae</taxon>
        <taxon>Rhizophagus</taxon>
    </lineage>
</organism>
<reference evidence="1 2" key="2">
    <citation type="journal article" date="2018" name="New Phytol.">
        <title>High intraspecific genome diversity in the model arbuscular mycorrhizal symbiont Rhizophagus irregularis.</title>
        <authorList>
            <person name="Chen E.C.H."/>
            <person name="Morin E."/>
            <person name="Beaudet D."/>
            <person name="Noel J."/>
            <person name="Yildirir G."/>
            <person name="Ndikumana S."/>
            <person name="Charron P."/>
            <person name="St-Onge C."/>
            <person name="Giorgi J."/>
            <person name="Kruger M."/>
            <person name="Marton T."/>
            <person name="Ropars J."/>
            <person name="Grigoriev I.V."/>
            <person name="Hainaut M."/>
            <person name="Henrissat B."/>
            <person name="Roux C."/>
            <person name="Martin F."/>
            <person name="Corradi N."/>
        </authorList>
    </citation>
    <scope>NUCLEOTIDE SEQUENCE [LARGE SCALE GENOMIC DNA]</scope>
    <source>
        <strain evidence="1 2">DAOM 197198</strain>
    </source>
</reference>
<name>A0A2P4QNC1_RHIID</name>
<evidence type="ECO:0000313" key="1">
    <source>
        <dbReference type="EMBL" id="POG79136.1"/>
    </source>
</evidence>
<accession>A0A2P4QNC1</accession>
<dbReference type="EMBL" id="AUPC02000027">
    <property type="protein sequence ID" value="POG79136.1"/>
    <property type="molecule type" value="Genomic_DNA"/>
</dbReference>
<proteinExistence type="predicted"/>